<dbReference type="AlphaFoldDB" id="A0A9X3MSV6"/>
<sequence length="117" mass="12981">MHTGTITKGLKPSWEPLVNLVGRDVVPCFMWMFALKLDDGAEVHAYKSIATRQYIHLAVDGRAFAVGAGTERYEEVSARQALEQAFNGWEDAVPRPRNAEAVRALLERHRSAASETA</sequence>
<protein>
    <submittedName>
        <fullName evidence="1">Uncharacterized protein</fullName>
    </submittedName>
</protein>
<keyword evidence="2" id="KW-1185">Reference proteome</keyword>
<reference evidence="1" key="1">
    <citation type="submission" date="2022-10" db="EMBL/GenBank/DDBJ databases">
        <title>The WGS of Solirubrobacter ginsenosidimutans DSM 21036.</title>
        <authorList>
            <person name="Jiang Z."/>
        </authorList>
    </citation>
    <scope>NUCLEOTIDE SEQUENCE</scope>
    <source>
        <strain evidence="1">DSM 21036</strain>
    </source>
</reference>
<dbReference type="RefSeq" id="WP_270039503.1">
    <property type="nucleotide sequence ID" value="NZ_JAPDOD010000006.1"/>
</dbReference>
<evidence type="ECO:0000313" key="1">
    <source>
        <dbReference type="EMBL" id="MDA0160580.1"/>
    </source>
</evidence>
<evidence type="ECO:0000313" key="2">
    <source>
        <dbReference type="Proteomes" id="UP001149140"/>
    </source>
</evidence>
<dbReference type="EMBL" id="JAPDOD010000006">
    <property type="protein sequence ID" value="MDA0160580.1"/>
    <property type="molecule type" value="Genomic_DNA"/>
</dbReference>
<gene>
    <name evidence="1" type="ORF">OM076_09920</name>
</gene>
<organism evidence="1 2">
    <name type="scientific">Solirubrobacter ginsenosidimutans</name>
    <dbReference type="NCBI Taxonomy" id="490573"/>
    <lineage>
        <taxon>Bacteria</taxon>
        <taxon>Bacillati</taxon>
        <taxon>Actinomycetota</taxon>
        <taxon>Thermoleophilia</taxon>
        <taxon>Solirubrobacterales</taxon>
        <taxon>Solirubrobacteraceae</taxon>
        <taxon>Solirubrobacter</taxon>
    </lineage>
</organism>
<accession>A0A9X3MSV6</accession>
<dbReference type="Proteomes" id="UP001149140">
    <property type="component" value="Unassembled WGS sequence"/>
</dbReference>
<comment type="caution">
    <text evidence="1">The sequence shown here is derived from an EMBL/GenBank/DDBJ whole genome shotgun (WGS) entry which is preliminary data.</text>
</comment>
<name>A0A9X3MSV6_9ACTN</name>
<proteinExistence type="predicted"/>